<dbReference type="PROSITE" id="PS00775">
    <property type="entry name" value="GLYCOSYL_HYDROL_F3"/>
    <property type="match status" value="1"/>
</dbReference>
<feature type="domain" description="PA14" evidence="7">
    <location>
        <begin position="407"/>
        <end position="571"/>
    </location>
</feature>
<dbReference type="InterPro" id="IPR001764">
    <property type="entry name" value="Glyco_hydro_3_N"/>
</dbReference>
<dbReference type="Gene3D" id="3.20.20.300">
    <property type="entry name" value="Glycoside hydrolase, family 3, N-terminal domain"/>
    <property type="match status" value="1"/>
</dbReference>
<proteinExistence type="inferred from homology"/>
<dbReference type="InterPro" id="IPR050288">
    <property type="entry name" value="Cellulose_deg_GH3"/>
</dbReference>
<dbReference type="InterPro" id="IPR017853">
    <property type="entry name" value="GH"/>
</dbReference>
<evidence type="ECO:0000256" key="4">
    <source>
        <dbReference type="ARBA" id="ARBA00022801"/>
    </source>
</evidence>
<protein>
    <recommendedName>
        <fullName evidence="3 6">beta-glucosidase</fullName>
        <ecNumber evidence="3 6">3.2.1.21</ecNumber>
    </recommendedName>
</protein>
<evidence type="ECO:0000256" key="3">
    <source>
        <dbReference type="ARBA" id="ARBA00012744"/>
    </source>
</evidence>
<organism evidence="8 9">
    <name type="scientific">Crepidotus variabilis</name>
    <dbReference type="NCBI Taxonomy" id="179855"/>
    <lineage>
        <taxon>Eukaryota</taxon>
        <taxon>Fungi</taxon>
        <taxon>Dikarya</taxon>
        <taxon>Basidiomycota</taxon>
        <taxon>Agaricomycotina</taxon>
        <taxon>Agaricomycetes</taxon>
        <taxon>Agaricomycetidae</taxon>
        <taxon>Agaricales</taxon>
        <taxon>Agaricineae</taxon>
        <taxon>Crepidotaceae</taxon>
        <taxon>Crepidotus</taxon>
    </lineage>
</organism>
<dbReference type="OrthoDB" id="47059at2759"/>
<dbReference type="InterPro" id="IPR036881">
    <property type="entry name" value="Glyco_hydro_3_C_sf"/>
</dbReference>
<evidence type="ECO:0000259" key="7">
    <source>
        <dbReference type="PROSITE" id="PS51820"/>
    </source>
</evidence>
<gene>
    <name evidence="8" type="ORF">CPB83DRAFT_757895</name>
</gene>
<evidence type="ECO:0000256" key="6">
    <source>
        <dbReference type="RuleBase" id="RU361161"/>
    </source>
</evidence>
<dbReference type="InterPro" id="IPR036962">
    <property type="entry name" value="Glyco_hydro_3_N_sf"/>
</dbReference>
<keyword evidence="9" id="KW-1185">Reference proteome</keyword>
<name>A0A9P6EQZ3_9AGAR</name>
<dbReference type="InterPro" id="IPR011658">
    <property type="entry name" value="PA14_dom"/>
</dbReference>
<keyword evidence="6" id="KW-0624">Polysaccharide degradation</keyword>
<dbReference type="Pfam" id="PF14310">
    <property type="entry name" value="Fn3-like"/>
    <property type="match status" value="1"/>
</dbReference>
<comment type="catalytic activity">
    <reaction evidence="1 6">
        <text>Hydrolysis of terminal, non-reducing beta-D-glucosyl residues with release of beta-D-glucose.</text>
        <dbReference type="EC" id="3.2.1.21"/>
    </reaction>
</comment>
<keyword evidence="6" id="KW-0119">Carbohydrate metabolism</keyword>
<accession>A0A9P6EQZ3</accession>
<dbReference type="Pfam" id="PF07691">
    <property type="entry name" value="PA14"/>
    <property type="match status" value="1"/>
</dbReference>
<keyword evidence="4 6" id="KW-0378">Hydrolase</keyword>
<dbReference type="SUPFAM" id="SSF52279">
    <property type="entry name" value="Beta-D-glucan exohydrolase, C-terminal domain"/>
    <property type="match status" value="1"/>
</dbReference>
<dbReference type="GO" id="GO:0008422">
    <property type="term" value="F:beta-glucosidase activity"/>
    <property type="evidence" value="ECO:0007669"/>
    <property type="project" value="UniProtKB-EC"/>
</dbReference>
<dbReference type="Pfam" id="PF00933">
    <property type="entry name" value="Glyco_hydro_3"/>
    <property type="match status" value="1"/>
</dbReference>
<evidence type="ECO:0000256" key="2">
    <source>
        <dbReference type="ARBA" id="ARBA00005336"/>
    </source>
</evidence>
<dbReference type="Gene3D" id="2.60.120.260">
    <property type="entry name" value="Galactose-binding domain-like"/>
    <property type="match status" value="1"/>
</dbReference>
<evidence type="ECO:0000256" key="1">
    <source>
        <dbReference type="ARBA" id="ARBA00000448"/>
    </source>
</evidence>
<dbReference type="AlphaFoldDB" id="A0A9P6EQZ3"/>
<dbReference type="InterPro" id="IPR002772">
    <property type="entry name" value="Glyco_hydro_3_C"/>
</dbReference>
<dbReference type="SMART" id="SM00758">
    <property type="entry name" value="PA14"/>
    <property type="match status" value="1"/>
</dbReference>
<dbReference type="EMBL" id="MU157828">
    <property type="protein sequence ID" value="KAF9533335.1"/>
    <property type="molecule type" value="Genomic_DNA"/>
</dbReference>
<dbReference type="InterPro" id="IPR019800">
    <property type="entry name" value="Glyco_hydro_3_AS"/>
</dbReference>
<dbReference type="InterPro" id="IPR026891">
    <property type="entry name" value="Fn3-like"/>
</dbReference>
<dbReference type="Proteomes" id="UP000807306">
    <property type="component" value="Unassembled WGS sequence"/>
</dbReference>
<dbReference type="PROSITE" id="PS51820">
    <property type="entry name" value="PA14"/>
    <property type="match status" value="1"/>
</dbReference>
<dbReference type="InterPro" id="IPR037524">
    <property type="entry name" value="PA14/GLEYA"/>
</dbReference>
<evidence type="ECO:0000256" key="5">
    <source>
        <dbReference type="ARBA" id="ARBA00023295"/>
    </source>
</evidence>
<dbReference type="Gene3D" id="2.60.40.10">
    <property type="entry name" value="Immunoglobulins"/>
    <property type="match status" value="1"/>
</dbReference>
<dbReference type="GO" id="GO:0009251">
    <property type="term" value="P:glucan catabolic process"/>
    <property type="evidence" value="ECO:0007669"/>
    <property type="project" value="TreeGrafter"/>
</dbReference>
<keyword evidence="5 6" id="KW-0326">Glycosidase</keyword>
<comment type="caution">
    <text evidence="8">The sequence shown here is derived from an EMBL/GenBank/DDBJ whole genome shotgun (WGS) entry which is preliminary data.</text>
</comment>
<comment type="similarity">
    <text evidence="2 6">Belongs to the glycosyl hydrolase 3 family.</text>
</comment>
<evidence type="ECO:0000313" key="9">
    <source>
        <dbReference type="Proteomes" id="UP000807306"/>
    </source>
</evidence>
<dbReference type="EC" id="3.2.1.21" evidence="3 6"/>
<dbReference type="Pfam" id="PF01915">
    <property type="entry name" value="Glyco_hydro_3_C"/>
    <property type="match status" value="1"/>
</dbReference>
<dbReference type="PANTHER" id="PTHR42715:SF27">
    <property type="entry name" value="BETA-GLUCOSIDASE-RELATED"/>
    <property type="match status" value="1"/>
</dbReference>
<evidence type="ECO:0000313" key="8">
    <source>
        <dbReference type="EMBL" id="KAF9533335.1"/>
    </source>
</evidence>
<dbReference type="InterPro" id="IPR013783">
    <property type="entry name" value="Ig-like_fold"/>
</dbReference>
<sequence length="854" mass="93444">MAHPFLEASIPELVAKLSVKEKISLLSGPNWWNTNAIPRLGIPSVRMSDGPNGVRGSSHFVQTPAQCFPSATALASTFDPDIIHQAGVYLAQEAKAKSSVVLLAPTCNIQRTPLGGRVFECFSEDPHLSGVLAAAYISGLQSEGVAATIKHFVGNDQEHERTAAESVMTDRTLREIYLYPFMLAQKLAQPSALMTAYGRIKGVHCSENKFLLEDILRREWGFKGLIISDWFGTYGTDQPINAGLDLEMPGPPRWRTSTLILHCLSSQKLLHSTIDDRVSNLLVFLQKQARRNPEVVFGDGVERSSQSPVLRKFCRRLAAEGIVLLKNRDKMLPLSDQSASTIAVIGPNVKGQIISGGGSAALKPTYVVTPWQGIKEALHDNSTVHYHVGCYAHKYLPTLETFLKTPAGDPGWRCTFFTHDANGNMDKPLESFTLTDTRVKLNDFLPDGLSNTWSIKLEGQLSVTSTGIYELGLTVAGRAKLYVNGELTIDNWTKQTPGDFFYGQGTIEEKAAVHLSAEQSANILVVYTNTNPPDGQDSNAEGRLSQPALMKGVRLGGCPKIDEQQEIENAASLAKIVDSVIVVVGLGPEWESEGFDRPSLHLPGRQDELIQKISSVNPNTLVCIQAGSPIEMPWLGSVAAVLQTWYLGNELGHAIADVIFGACNPSGRLPLTFPHHIEDTPAFLDSHSENGKIHYREHLFVGYKHYQARNIVPLFPFGYGISYTEFGLSELMVSASADTSDANSVQVEVVVQVRNVGSFTGSQVVQLYTKLPEIGLSTPQLQLKSFAKTPQIHAGSSVDLRLVLDKYAFSFWDEVKGNWKIPAGVHTIYVGTNSADLPLNGNVEFPRFLTWSGL</sequence>
<dbReference type="PRINTS" id="PR00133">
    <property type="entry name" value="GLHYDRLASE3"/>
</dbReference>
<dbReference type="SMART" id="SM01217">
    <property type="entry name" value="Fn3_like"/>
    <property type="match status" value="1"/>
</dbReference>
<comment type="pathway">
    <text evidence="6">Glycan metabolism; cellulose degradation.</text>
</comment>
<dbReference type="PANTHER" id="PTHR42715">
    <property type="entry name" value="BETA-GLUCOSIDASE"/>
    <property type="match status" value="1"/>
</dbReference>
<dbReference type="SUPFAM" id="SSF51445">
    <property type="entry name" value="(Trans)glycosidases"/>
    <property type="match status" value="1"/>
</dbReference>
<dbReference type="Gene3D" id="3.40.50.1700">
    <property type="entry name" value="Glycoside hydrolase family 3 C-terminal domain"/>
    <property type="match status" value="1"/>
</dbReference>
<reference evidence="8" key="1">
    <citation type="submission" date="2020-11" db="EMBL/GenBank/DDBJ databases">
        <authorList>
            <consortium name="DOE Joint Genome Institute"/>
            <person name="Ahrendt S."/>
            <person name="Riley R."/>
            <person name="Andreopoulos W."/>
            <person name="Labutti K."/>
            <person name="Pangilinan J."/>
            <person name="Ruiz-Duenas F.J."/>
            <person name="Barrasa J.M."/>
            <person name="Sanchez-Garcia M."/>
            <person name="Camarero S."/>
            <person name="Miyauchi S."/>
            <person name="Serrano A."/>
            <person name="Linde D."/>
            <person name="Babiker R."/>
            <person name="Drula E."/>
            <person name="Ayuso-Fernandez I."/>
            <person name="Pacheco R."/>
            <person name="Padilla G."/>
            <person name="Ferreira P."/>
            <person name="Barriuso J."/>
            <person name="Kellner H."/>
            <person name="Castanera R."/>
            <person name="Alfaro M."/>
            <person name="Ramirez L."/>
            <person name="Pisabarro A.G."/>
            <person name="Kuo A."/>
            <person name="Tritt A."/>
            <person name="Lipzen A."/>
            <person name="He G."/>
            <person name="Yan M."/>
            <person name="Ng V."/>
            <person name="Cullen D."/>
            <person name="Martin F."/>
            <person name="Rosso M.-N."/>
            <person name="Henrissat B."/>
            <person name="Hibbett D."/>
            <person name="Martinez A.T."/>
            <person name="Grigoriev I.V."/>
        </authorList>
    </citation>
    <scope>NUCLEOTIDE SEQUENCE</scope>
    <source>
        <strain evidence="8">CBS 506.95</strain>
    </source>
</reference>